<dbReference type="Proteomes" id="UP000887458">
    <property type="component" value="Unassembled WGS sequence"/>
</dbReference>
<evidence type="ECO:0008006" key="3">
    <source>
        <dbReference type="Google" id="ProtNLM"/>
    </source>
</evidence>
<gene>
    <name evidence="1" type="ORF">DERP_009287</name>
</gene>
<protein>
    <recommendedName>
        <fullName evidence="3">Secreted protein</fullName>
    </recommendedName>
</protein>
<evidence type="ECO:0000313" key="2">
    <source>
        <dbReference type="Proteomes" id="UP000887458"/>
    </source>
</evidence>
<comment type="caution">
    <text evidence="1">The sequence shown here is derived from an EMBL/GenBank/DDBJ whole genome shotgun (WGS) entry which is preliminary data.</text>
</comment>
<name>A0ABQ8ITD7_DERPT</name>
<organism evidence="1 2">
    <name type="scientific">Dermatophagoides pteronyssinus</name>
    <name type="common">European house dust mite</name>
    <dbReference type="NCBI Taxonomy" id="6956"/>
    <lineage>
        <taxon>Eukaryota</taxon>
        <taxon>Metazoa</taxon>
        <taxon>Ecdysozoa</taxon>
        <taxon>Arthropoda</taxon>
        <taxon>Chelicerata</taxon>
        <taxon>Arachnida</taxon>
        <taxon>Acari</taxon>
        <taxon>Acariformes</taxon>
        <taxon>Sarcoptiformes</taxon>
        <taxon>Astigmata</taxon>
        <taxon>Psoroptidia</taxon>
        <taxon>Analgoidea</taxon>
        <taxon>Pyroglyphidae</taxon>
        <taxon>Dermatophagoidinae</taxon>
        <taxon>Dermatophagoides</taxon>
    </lineage>
</organism>
<evidence type="ECO:0000313" key="1">
    <source>
        <dbReference type="EMBL" id="KAH9413586.1"/>
    </source>
</evidence>
<reference evidence="1 2" key="2">
    <citation type="journal article" date="2022" name="Mol. Biol. Evol.">
        <title>Comparative Genomics Reveals Insights into the Divergent Evolution of Astigmatic Mites and Household Pest Adaptations.</title>
        <authorList>
            <person name="Xiong Q."/>
            <person name="Wan A.T."/>
            <person name="Liu X."/>
            <person name="Fung C.S."/>
            <person name="Xiao X."/>
            <person name="Malainual N."/>
            <person name="Hou J."/>
            <person name="Wang L."/>
            <person name="Wang M."/>
            <person name="Yang K.Y."/>
            <person name="Cui Y."/>
            <person name="Leung E.L."/>
            <person name="Nong W."/>
            <person name="Shin S.K."/>
            <person name="Au S.W."/>
            <person name="Jeong K.Y."/>
            <person name="Chew F.T."/>
            <person name="Hui J.H."/>
            <person name="Leung T.F."/>
            <person name="Tungtrongchitr A."/>
            <person name="Zhong N."/>
            <person name="Liu Z."/>
            <person name="Tsui S.K."/>
        </authorList>
    </citation>
    <scope>NUCLEOTIDE SEQUENCE [LARGE SCALE GENOMIC DNA]</scope>
    <source>
        <strain evidence="1">Derp</strain>
    </source>
</reference>
<accession>A0ABQ8ITD7</accession>
<sequence>MLGANTIPIRIRISIIIFIRRAAAAARSPSVSNGASPLLSNDCFNLSTSLALPLIRKRPSCTKPPEFSIENYFIVGVCLDCTRINDDDDDVSD</sequence>
<proteinExistence type="predicted"/>
<reference evidence="1 2" key="1">
    <citation type="journal article" date="2018" name="J. Allergy Clin. Immunol.">
        <title>High-quality assembly of Dermatophagoides pteronyssinus genome and transcriptome reveals a wide range of novel allergens.</title>
        <authorList>
            <person name="Liu X.Y."/>
            <person name="Yang K.Y."/>
            <person name="Wang M.Q."/>
            <person name="Kwok J.S."/>
            <person name="Zeng X."/>
            <person name="Yang Z."/>
            <person name="Xiao X.J."/>
            <person name="Lau C.P."/>
            <person name="Li Y."/>
            <person name="Huang Z.M."/>
            <person name="Ba J.G."/>
            <person name="Yim A.K."/>
            <person name="Ouyang C.Y."/>
            <person name="Ngai S.M."/>
            <person name="Chan T.F."/>
            <person name="Leung E.L."/>
            <person name="Liu L."/>
            <person name="Liu Z.G."/>
            <person name="Tsui S.K."/>
        </authorList>
    </citation>
    <scope>NUCLEOTIDE SEQUENCE [LARGE SCALE GENOMIC DNA]</scope>
    <source>
        <strain evidence="1">Derp</strain>
    </source>
</reference>
<keyword evidence="2" id="KW-1185">Reference proteome</keyword>
<dbReference type="EMBL" id="NJHN03000120">
    <property type="protein sequence ID" value="KAH9413586.1"/>
    <property type="molecule type" value="Genomic_DNA"/>
</dbReference>